<accession>A0ABT3PIY9</accession>
<reference evidence="2 3" key="1">
    <citation type="submission" date="2021-03" db="EMBL/GenBank/DDBJ databases">
        <title>Aliifodinibius sp. nov., a new bacterium isolated from saline soil.</title>
        <authorList>
            <person name="Galisteo C."/>
            <person name="De La Haba R."/>
            <person name="Sanchez-Porro C."/>
            <person name="Ventosa A."/>
        </authorList>
    </citation>
    <scope>NUCLEOTIDE SEQUENCE [LARGE SCALE GENOMIC DNA]</scope>
    <source>
        <strain evidence="2 3">1BSP15-2V2</strain>
    </source>
</reference>
<sequence>MDTSYYILISLIAGLLLGTIYFMGLWYTVKKITGKGRPYLLVFCSFVIRISLVLFGFYLLVLLHWSYLILAFLTFLLTRQMIIHKIGKPANIIYE</sequence>
<proteinExistence type="predicted"/>
<keyword evidence="1" id="KW-1133">Transmembrane helix</keyword>
<evidence type="ECO:0000256" key="1">
    <source>
        <dbReference type="SAM" id="Phobius"/>
    </source>
</evidence>
<evidence type="ECO:0000313" key="2">
    <source>
        <dbReference type="EMBL" id="MCW9705850.1"/>
    </source>
</evidence>
<evidence type="ECO:0000313" key="3">
    <source>
        <dbReference type="Proteomes" id="UP001207918"/>
    </source>
</evidence>
<dbReference type="RefSeq" id="WP_265764528.1">
    <property type="nucleotide sequence ID" value="NZ_JAGGJA010000002.1"/>
</dbReference>
<keyword evidence="1" id="KW-0472">Membrane</keyword>
<organism evidence="2 3">
    <name type="scientific">Fodinibius salsisoli</name>
    <dbReference type="NCBI Taxonomy" id="2820877"/>
    <lineage>
        <taxon>Bacteria</taxon>
        <taxon>Pseudomonadati</taxon>
        <taxon>Balneolota</taxon>
        <taxon>Balneolia</taxon>
        <taxon>Balneolales</taxon>
        <taxon>Balneolaceae</taxon>
        <taxon>Fodinibius</taxon>
    </lineage>
</organism>
<protein>
    <submittedName>
        <fullName evidence="2">ATP synthase subunit I</fullName>
    </submittedName>
</protein>
<keyword evidence="1" id="KW-0812">Transmembrane</keyword>
<gene>
    <name evidence="2" type="ORF">J6I44_03255</name>
</gene>
<name>A0ABT3PIY9_9BACT</name>
<keyword evidence="3" id="KW-1185">Reference proteome</keyword>
<feature type="transmembrane region" description="Helical" evidence="1">
    <location>
        <begin position="39"/>
        <end position="59"/>
    </location>
</feature>
<feature type="transmembrane region" description="Helical" evidence="1">
    <location>
        <begin position="65"/>
        <end position="82"/>
    </location>
</feature>
<dbReference type="Pfam" id="PF12966">
    <property type="entry name" value="AtpR"/>
    <property type="match status" value="1"/>
</dbReference>
<dbReference type="EMBL" id="JAGGJA010000002">
    <property type="protein sequence ID" value="MCW9705850.1"/>
    <property type="molecule type" value="Genomic_DNA"/>
</dbReference>
<dbReference type="InterPro" id="IPR017581">
    <property type="entry name" value="AtpR-like"/>
</dbReference>
<feature type="transmembrane region" description="Helical" evidence="1">
    <location>
        <begin position="6"/>
        <end position="27"/>
    </location>
</feature>
<comment type="caution">
    <text evidence="2">The sequence shown here is derived from an EMBL/GenBank/DDBJ whole genome shotgun (WGS) entry which is preliminary data.</text>
</comment>
<dbReference type="Proteomes" id="UP001207918">
    <property type="component" value="Unassembled WGS sequence"/>
</dbReference>
<dbReference type="NCBIfam" id="TIGR03165">
    <property type="entry name" value="F1F0_chp_2"/>
    <property type="match status" value="1"/>
</dbReference>